<dbReference type="RefSeq" id="WP_085618855.1">
    <property type="nucleotide sequence ID" value="NZ_CAXBPE010000005.1"/>
</dbReference>
<evidence type="ECO:0000313" key="16">
    <source>
        <dbReference type="Proteomes" id="UP000193396"/>
    </source>
</evidence>
<gene>
    <name evidence="13" type="primary">atpF</name>
    <name evidence="15" type="ORF">TALK_11190</name>
</gene>
<keyword evidence="13" id="KW-1003">Cell membrane</keyword>
<keyword evidence="5 13" id="KW-0375">Hydrogen ion transport</keyword>
<name>A0A1Y2LAL3_9PROT</name>
<dbReference type="Pfam" id="PF00430">
    <property type="entry name" value="ATP-synt_B"/>
    <property type="match status" value="1"/>
</dbReference>
<comment type="caution">
    <text evidence="15">The sequence shown here is derived from an EMBL/GenBank/DDBJ whole genome shotgun (WGS) entry which is preliminary data.</text>
</comment>
<dbReference type="Pfam" id="PF00213">
    <property type="entry name" value="OSCP"/>
    <property type="match status" value="1"/>
</dbReference>
<dbReference type="EMBL" id="JFKB01000007">
    <property type="protein sequence ID" value="OSQ47632.1"/>
    <property type="molecule type" value="Genomic_DNA"/>
</dbReference>
<dbReference type="PANTHER" id="PTHR33445:SF2">
    <property type="entry name" value="ATP SYNTHASE SUBUNIT B', CHLOROPLASTIC"/>
    <property type="match status" value="1"/>
</dbReference>
<dbReference type="GO" id="GO:0012505">
    <property type="term" value="C:endomembrane system"/>
    <property type="evidence" value="ECO:0007669"/>
    <property type="project" value="UniProtKB-SubCell"/>
</dbReference>
<dbReference type="InterPro" id="IPR050059">
    <property type="entry name" value="ATP_synthase_B_chain"/>
</dbReference>
<dbReference type="GO" id="GO:0046933">
    <property type="term" value="F:proton-transporting ATP synthase activity, rotational mechanism"/>
    <property type="evidence" value="ECO:0007669"/>
    <property type="project" value="UniProtKB-UniRule"/>
</dbReference>
<evidence type="ECO:0000256" key="9">
    <source>
        <dbReference type="ARBA" id="ARBA00023310"/>
    </source>
</evidence>
<evidence type="ECO:0000256" key="3">
    <source>
        <dbReference type="ARBA" id="ARBA00022547"/>
    </source>
</evidence>
<dbReference type="HAMAP" id="MF_01398">
    <property type="entry name" value="ATP_synth_b_bprime"/>
    <property type="match status" value="1"/>
</dbReference>
<dbReference type="InterPro" id="IPR002146">
    <property type="entry name" value="ATP_synth_b/b'su_bac/chlpt"/>
</dbReference>
<evidence type="ECO:0000256" key="4">
    <source>
        <dbReference type="ARBA" id="ARBA00022692"/>
    </source>
</evidence>
<comment type="subunit">
    <text evidence="13">F-type ATPases have 2 components, F(1) - the catalytic core - and F(0) - the membrane proton channel. F(1) has five subunits: alpha(3), beta(3), gamma(1), delta(1), epsilon(1). F(0) has three main subunits: a(1), b(2) and c(10-14). The alpha and beta chains form an alternating ring which encloses part of the gamma chain. F(1) is attached to F(0) by a central stalk formed by the gamma and epsilon chains, while a peripheral stalk is formed by the delta and b chains.</text>
</comment>
<dbReference type="AlphaFoldDB" id="A0A1Y2LAL3"/>
<evidence type="ECO:0000313" key="15">
    <source>
        <dbReference type="EMBL" id="OSQ47632.1"/>
    </source>
</evidence>
<dbReference type="PANTHER" id="PTHR33445">
    <property type="entry name" value="ATP SYNTHASE SUBUNIT B', CHLOROPLASTIC"/>
    <property type="match status" value="1"/>
</dbReference>
<comment type="similarity">
    <text evidence="1 13 14">Belongs to the ATPase B chain family.</text>
</comment>
<evidence type="ECO:0000256" key="1">
    <source>
        <dbReference type="ARBA" id="ARBA00005513"/>
    </source>
</evidence>
<keyword evidence="6 13" id="KW-1133">Transmembrane helix</keyword>
<accession>A0A1Y2LAL3</accession>
<sequence>MTIDWWTLGLQAINVLILMWLLSRVFWRPVAAAISKRKDAVKAMLDAAKETQAKADAALAQVAAARDGITKERDTILSSAKCEADAATKAALSEAREKAEKIFAAEKASLARDTDTARIETTKQAAELSTEIAAKLLQRLSTSSIQEAFVSRLIKAITNMPESDRAALAQTTDGIDLVSASDIKAADKAKITTSVQKALGSTPTITFVTDTDLIAGMEIRTSHFVLHNSWQSDLAEILKELNNAAQ</sequence>
<protein>
    <recommendedName>
        <fullName evidence="13">ATP synthase subunit b</fullName>
    </recommendedName>
    <alternativeName>
        <fullName evidence="13">ATP synthase F(0) sector subunit b</fullName>
    </alternativeName>
    <alternativeName>
        <fullName evidence="13">ATPase subunit I</fullName>
    </alternativeName>
    <alternativeName>
        <fullName evidence="13">F-type ATPase subunit b</fullName>
        <shortName evidence="13">F-ATPase subunit b</shortName>
    </alternativeName>
</protein>
<comment type="function">
    <text evidence="10 13">F(1)F(0) ATP synthase produces ATP from ADP in the presence of a proton or sodium gradient. F-type ATPases consist of two structural domains, F(1) containing the extramembraneous catalytic core and F(0) containing the membrane proton channel, linked together by a central stalk and a peripheral stalk. During catalysis, ATP synthesis in the catalytic domain of F(1) is coupled via a rotary mechanism of the central stalk subunits to proton translocation.</text>
</comment>
<dbReference type="GO" id="GO:0046961">
    <property type="term" value="F:proton-transporting ATPase activity, rotational mechanism"/>
    <property type="evidence" value="ECO:0007669"/>
    <property type="project" value="TreeGrafter"/>
</dbReference>
<evidence type="ECO:0000256" key="8">
    <source>
        <dbReference type="ARBA" id="ARBA00023136"/>
    </source>
</evidence>
<keyword evidence="4 13" id="KW-0812">Transmembrane</keyword>
<evidence type="ECO:0000256" key="6">
    <source>
        <dbReference type="ARBA" id="ARBA00022989"/>
    </source>
</evidence>
<evidence type="ECO:0000256" key="12">
    <source>
        <dbReference type="ARBA" id="ARBA00037847"/>
    </source>
</evidence>
<dbReference type="InterPro" id="IPR000711">
    <property type="entry name" value="ATPase_OSCP/dsu"/>
</dbReference>
<keyword evidence="3 13" id="KW-0138">CF(0)</keyword>
<evidence type="ECO:0000256" key="13">
    <source>
        <dbReference type="HAMAP-Rule" id="MF_01398"/>
    </source>
</evidence>
<evidence type="ECO:0000256" key="11">
    <source>
        <dbReference type="ARBA" id="ARBA00025614"/>
    </source>
</evidence>
<dbReference type="STRING" id="1293890.TALK_11190"/>
<dbReference type="GO" id="GO:0045259">
    <property type="term" value="C:proton-transporting ATP synthase complex"/>
    <property type="evidence" value="ECO:0007669"/>
    <property type="project" value="UniProtKB-KW"/>
</dbReference>
<dbReference type="OrthoDB" id="466272at2"/>
<evidence type="ECO:0000256" key="2">
    <source>
        <dbReference type="ARBA" id="ARBA00022448"/>
    </source>
</evidence>
<comment type="subcellular location">
    <subcellularLocation>
        <location evidence="13">Cell membrane</location>
        <topology evidence="13">Single-pass membrane protein</topology>
    </subcellularLocation>
    <subcellularLocation>
        <location evidence="12">Endomembrane system</location>
        <topology evidence="12">Single-pass membrane protein</topology>
    </subcellularLocation>
</comment>
<evidence type="ECO:0000256" key="7">
    <source>
        <dbReference type="ARBA" id="ARBA00023065"/>
    </source>
</evidence>
<dbReference type="CDD" id="cd06503">
    <property type="entry name" value="ATP-synt_Fo_b"/>
    <property type="match status" value="1"/>
</dbReference>
<evidence type="ECO:0000256" key="14">
    <source>
        <dbReference type="RuleBase" id="RU003848"/>
    </source>
</evidence>
<evidence type="ECO:0000256" key="10">
    <source>
        <dbReference type="ARBA" id="ARBA00025198"/>
    </source>
</evidence>
<comment type="function">
    <text evidence="11">Component of the F(0) channel, it forms part of the peripheral stalk, linking F(1) to F(0). The b'-subunit is a diverged and duplicated form of b found in plants and photosynthetic bacteria.</text>
</comment>
<organism evidence="15 16">
    <name type="scientific">Thalassospira alkalitolerans</name>
    <dbReference type="NCBI Taxonomy" id="1293890"/>
    <lineage>
        <taxon>Bacteria</taxon>
        <taxon>Pseudomonadati</taxon>
        <taxon>Pseudomonadota</taxon>
        <taxon>Alphaproteobacteria</taxon>
        <taxon>Rhodospirillales</taxon>
        <taxon>Thalassospiraceae</taxon>
        <taxon>Thalassospira</taxon>
    </lineage>
</organism>
<keyword evidence="16" id="KW-1185">Reference proteome</keyword>
<proteinExistence type="inferred from homology"/>
<keyword evidence="2 13" id="KW-0813">Transport</keyword>
<dbReference type="GO" id="GO:0005886">
    <property type="term" value="C:plasma membrane"/>
    <property type="evidence" value="ECO:0007669"/>
    <property type="project" value="UniProtKB-SubCell"/>
</dbReference>
<reference evidence="15 16" key="1">
    <citation type="submission" date="2014-03" db="EMBL/GenBank/DDBJ databases">
        <title>The draft genome sequence of Thalassospira alkalitolerans JCM 18968.</title>
        <authorList>
            <person name="Lai Q."/>
            <person name="Shao Z."/>
        </authorList>
    </citation>
    <scope>NUCLEOTIDE SEQUENCE [LARGE SCALE GENOMIC DNA]</scope>
    <source>
        <strain evidence="15 16">JCM 18968</strain>
    </source>
</reference>
<feature type="transmembrane region" description="Helical" evidence="13">
    <location>
        <begin position="6"/>
        <end position="27"/>
    </location>
</feature>
<keyword evidence="9 13" id="KW-0066">ATP synthesis</keyword>
<evidence type="ECO:0000256" key="5">
    <source>
        <dbReference type="ARBA" id="ARBA00022781"/>
    </source>
</evidence>
<dbReference type="Proteomes" id="UP000193396">
    <property type="component" value="Unassembled WGS sequence"/>
</dbReference>
<keyword evidence="8 13" id="KW-0472">Membrane</keyword>
<keyword evidence="7 13" id="KW-0406">Ion transport</keyword>